<dbReference type="Proteomes" id="UP001489509">
    <property type="component" value="Unassembled WGS sequence"/>
</dbReference>
<feature type="domain" description="Manganese/iron superoxide dismutase N-terminal" evidence="6">
    <location>
        <begin position="10"/>
        <end position="91"/>
    </location>
</feature>
<dbReference type="Pfam" id="PF00081">
    <property type="entry name" value="Sod_Fe_N"/>
    <property type="match status" value="1"/>
</dbReference>
<dbReference type="PROSITE" id="PS00088">
    <property type="entry name" value="SOD_MN"/>
    <property type="match status" value="1"/>
</dbReference>
<dbReference type="Gene3D" id="1.10.287.990">
    <property type="entry name" value="Fe,Mn superoxide dismutase (SOD) domain"/>
    <property type="match status" value="1"/>
</dbReference>
<evidence type="ECO:0000256" key="3">
    <source>
        <dbReference type="ARBA" id="ARBA00022723"/>
    </source>
</evidence>
<evidence type="ECO:0000256" key="1">
    <source>
        <dbReference type="ARBA" id="ARBA00008714"/>
    </source>
</evidence>
<dbReference type="PIRSF" id="PIRSF000349">
    <property type="entry name" value="SODismutase"/>
    <property type="match status" value="1"/>
</dbReference>
<evidence type="ECO:0000256" key="4">
    <source>
        <dbReference type="ARBA" id="ARBA00023002"/>
    </source>
</evidence>
<dbReference type="InterPro" id="IPR001189">
    <property type="entry name" value="Mn/Fe_SOD"/>
</dbReference>
<dbReference type="EC" id="1.15.1.1" evidence="2 5"/>
<dbReference type="EMBL" id="JBBMFD010000001">
    <property type="protein sequence ID" value="MEQ2439529.1"/>
    <property type="molecule type" value="Genomic_DNA"/>
</dbReference>
<dbReference type="InterPro" id="IPR019831">
    <property type="entry name" value="Mn/Fe_SOD_N"/>
</dbReference>
<evidence type="ECO:0000313" key="8">
    <source>
        <dbReference type="EMBL" id="MEQ2439529.1"/>
    </source>
</evidence>
<dbReference type="Pfam" id="PF02777">
    <property type="entry name" value="Sod_Fe_C"/>
    <property type="match status" value="1"/>
</dbReference>
<dbReference type="SUPFAM" id="SSF54719">
    <property type="entry name" value="Fe,Mn superoxide dismutase (SOD), C-terminal domain"/>
    <property type="match status" value="1"/>
</dbReference>
<sequence>MSVHYPFQKAPLPYENTALLPFFDPDTIYYHHGKIYAFYVDMLNYLISSYPQLHGMSLPELVTTDLHLPAPAENQIKFYAGGVFNHDLFFSGVCSKSTGQPQGKLKEAIGAEYGSLDNFKRLFKQACYNVLGSGWVWLVAGDIGGLHIQITRDNQPPSVHAFTPIFGIDVWEHSYFLRYPAQLGAYVDNWFETVNWEKAENRYESCLATDKTNNKAYG</sequence>
<dbReference type="GO" id="GO:0004784">
    <property type="term" value="F:superoxide dismutase activity"/>
    <property type="evidence" value="ECO:0007669"/>
    <property type="project" value="UniProtKB-EC"/>
</dbReference>
<dbReference type="InterPro" id="IPR036314">
    <property type="entry name" value="SOD_C_sf"/>
</dbReference>
<dbReference type="InterPro" id="IPR019833">
    <property type="entry name" value="Mn/Fe_SOD_BS"/>
</dbReference>
<gene>
    <name evidence="8" type="ORF">WMO26_01660</name>
</gene>
<dbReference type="SUPFAM" id="SSF46609">
    <property type="entry name" value="Fe,Mn superoxide dismutase (SOD), N-terminal domain"/>
    <property type="match status" value="1"/>
</dbReference>
<reference evidence="8 9" key="1">
    <citation type="submission" date="2024-03" db="EMBL/GenBank/DDBJ databases">
        <title>Human intestinal bacterial collection.</title>
        <authorList>
            <person name="Pauvert C."/>
            <person name="Hitch T.C.A."/>
            <person name="Clavel T."/>
        </authorList>
    </citation>
    <scope>NUCLEOTIDE SEQUENCE [LARGE SCALE GENOMIC DNA]</scope>
    <source>
        <strain evidence="8 9">CLA-JM-H44</strain>
    </source>
</reference>
<dbReference type="PANTHER" id="PTHR43595:SF2">
    <property type="entry name" value="SMALL RIBOSOMAL SUBUNIT PROTEIN MS42"/>
    <property type="match status" value="1"/>
</dbReference>
<dbReference type="PANTHER" id="PTHR43595">
    <property type="entry name" value="37S RIBOSOMAL PROTEIN S26, MITOCHONDRIAL"/>
    <property type="match status" value="1"/>
</dbReference>
<evidence type="ECO:0000259" key="7">
    <source>
        <dbReference type="Pfam" id="PF02777"/>
    </source>
</evidence>
<accession>A0ABV1DY08</accession>
<dbReference type="RefSeq" id="WP_349217787.1">
    <property type="nucleotide sequence ID" value="NZ_JBBMFD010000001.1"/>
</dbReference>
<evidence type="ECO:0000313" key="9">
    <source>
        <dbReference type="Proteomes" id="UP001489509"/>
    </source>
</evidence>
<comment type="similarity">
    <text evidence="1 5">Belongs to the iron/manganese superoxide dismutase family.</text>
</comment>
<dbReference type="Gene3D" id="3.55.40.20">
    <property type="entry name" value="Iron/manganese superoxide dismutase, C-terminal domain"/>
    <property type="match status" value="1"/>
</dbReference>
<comment type="catalytic activity">
    <reaction evidence="5">
        <text>2 superoxide + 2 H(+) = H2O2 + O2</text>
        <dbReference type="Rhea" id="RHEA:20696"/>
        <dbReference type="ChEBI" id="CHEBI:15378"/>
        <dbReference type="ChEBI" id="CHEBI:15379"/>
        <dbReference type="ChEBI" id="CHEBI:16240"/>
        <dbReference type="ChEBI" id="CHEBI:18421"/>
        <dbReference type="EC" id="1.15.1.1"/>
    </reaction>
</comment>
<evidence type="ECO:0000259" key="6">
    <source>
        <dbReference type="Pfam" id="PF00081"/>
    </source>
</evidence>
<feature type="domain" description="Manganese/iron superoxide dismutase C-terminal" evidence="7">
    <location>
        <begin position="101"/>
        <end position="202"/>
    </location>
</feature>
<dbReference type="PRINTS" id="PR01703">
    <property type="entry name" value="MNSODISMTASE"/>
</dbReference>
<dbReference type="InterPro" id="IPR036324">
    <property type="entry name" value="Mn/Fe_SOD_N_sf"/>
</dbReference>
<dbReference type="InterPro" id="IPR019832">
    <property type="entry name" value="Mn/Fe_SOD_C"/>
</dbReference>
<proteinExistence type="inferred from homology"/>
<comment type="function">
    <text evidence="5">Destroys radicals which are normally produced within the cells and which are toxic to biological systems.</text>
</comment>
<keyword evidence="9" id="KW-1185">Reference proteome</keyword>
<keyword evidence="3 5" id="KW-0479">Metal-binding</keyword>
<name>A0ABV1DY08_9FIRM</name>
<comment type="caution">
    <text evidence="8">The sequence shown here is derived from an EMBL/GenBank/DDBJ whole genome shotgun (WGS) entry which is preliminary data.</text>
</comment>
<evidence type="ECO:0000256" key="5">
    <source>
        <dbReference type="RuleBase" id="RU000414"/>
    </source>
</evidence>
<keyword evidence="4 5" id="KW-0560">Oxidoreductase</keyword>
<organism evidence="8 9">
    <name type="scientific">Solibaculum intestinale</name>
    <dbReference type="NCBI Taxonomy" id="3133165"/>
    <lineage>
        <taxon>Bacteria</taxon>
        <taxon>Bacillati</taxon>
        <taxon>Bacillota</taxon>
        <taxon>Clostridia</taxon>
        <taxon>Eubacteriales</taxon>
        <taxon>Oscillospiraceae</taxon>
        <taxon>Solibaculum</taxon>
    </lineage>
</organism>
<evidence type="ECO:0000256" key="2">
    <source>
        <dbReference type="ARBA" id="ARBA00012682"/>
    </source>
</evidence>
<protein>
    <recommendedName>
        <fullName evidence="2 5">Superoxide dismutase</fullName>
        <ecNumber evidence="2 5">1.15.1.1</ecNumber>
    </recommendedName>
</protein>